<feature type="transmembrane region" description="Helical" evidence="7">
    <location>
        <begin position="365"/>
        <end position="387"/>
    </location>
</feature>
<evidence type="ECO:0000313" key="9">
    <source>
        <dbReference type="EMBL" id="EPR32955.1"/>
    </source>
</evidence>
<comment type="caution">
    <text evidence="9">The sequence shown here is derived from an EMBL/GenBank/DDBJ whole genome shotgun (WGS) entry which is preliminary data.</text>
</comment>
<dbReference type="PANTHER" id="PTHR33362">
    <property type="entry name" value="SIALIC ACID TRAP TRANSPORTER PERMEASE PROTEIN SIAT-RELATED"/>
    <property type="match status" value="1"/>
</dbReference>
<feature type="transmembrane region" description="Helical" evidence="7">
    <location>
        <begin position="312"/>
        <end position="334"/>
    </location>
</feature>
<evidence type="ECO:0000256" key="6">
    <source>
        <dbReference type="ARBA" id="ARBA00023136"/>
    </source>
</evidence>
<evidence type="ECO:0000256" key="7">
    <source>
        <dbReference type="SAM" id="Phobius"/>
    </source>
</evidence>
<dbReference type="PIRSF" id="PIRSF006066">
    <property type="entry name" value="HI0050"/>
    <property type="match status" value="1"/>
</dbReference>
<dbReference type="InterPro" id="IPR004681">
    <property type="entry name" value="TRAP_DctM"/>
</dbReference>
<feature type="transmembrane region" description="Helical" evidence="7">
    <location>
        <begin position="141"/>
        <end position="165"/>
    </location>
</feature>
<dbReference type="Pfam" id="PF06808">
    <property type="entry name" value="DctM"/>
    <property type="match status" value="1"/>
</dbReference>
<keyword evidence="6 7" id="KW-0472">Membrane</keyword>
<dbReference type="EMBL" id="ATHI01000026">
    <property type="protein sequence ID" value="EPR32955.1"/>
    <property type="molecule type" value="Genomic_DNA"/>
</dbReference>
<dbReference type="eggNOG" id="COG1593">
    <property type="taxonomic scope" value="Bacteria"/>
</dbReference>
<feature type="transmembrane region" description="Helical" evidence="7">
    <location>
        <begin position="90"/>
        <end position="114"/>
    </location>
</feature>
<evidence type="ECO:0000259" key="8">
    <source>
        <dbReference type="Pfam" id="PF06808"/>
    </source>
</evidence>
<name>S7T8W4_9BACT</name>
<proteinExistence type="predicted"/>
<comment type="subcellular location">
    <subcellularLocation>
        <location evidence="1">Cell inner membrane</location>
        <topology evidence="1">Multi-pass membrane protein</topology>
    </subcellularLocation>
</comment>
<dbReference type="PANTHER" id="PTHR33362:SF5">
    <property type="entry name" value="C4-DICARBOXYLATE TRAP TRANSPORTER LARGE PERMEASE PROTEIN DCTM"/>
    <property type="match status" value="1"/>
</dbReference>
<keyword evidence="2" id="KW-1003">Cell membrane</keyword>
<evidence type="ECO:0000256" key="2">
    <source>
        <dbReference type="ARBA" id="ARBA00022475"/>
    </source>
</evidence>
<feature type="transmembrane region" description="Helical" evidence="7">
    <location>
        <begin position="407"/>
        <end position="429"/>
    </location>
</feature>
<dbReference type="OrthoDB" id="5404879at2"/>
<sequence length="434" mass="45458">MNMMLEGLLGVVVLLAVIFFLRMPVGFAMAAVGFSGLVHVMGLAAALGLTGSEIWETFSSYGLTVIPLFVLMGQVCFYSGVNQRLYHTAYCWLGSIRGGMAMATVMASAGFAAISGSNSATAATMSTVALPEMKKYGYSPVLSSGAVAAGSTLGVVIPPSVVFIIYGLQTGTSIAKLFLSGVVPGLFLLSSFLVIIHFVCRLHPTWGPAGPGVTWAEKIASLTGSLEMAALFALVMGGLAFGVFTPSEAGAAGAGLAILMNTATCKLSLKGLWVAVMDTIRVSCMILVIIMGAVIFGRFLAVTRLPFDMADWVAGLELPGFGVMLVISLIYLLGGMIMDALALLLITLPIFFPLAMTLGYDPVWFGAYICVLTTMGAITPPVGISSYVVAAMSPGLTLSEVFRGGNYFLLGFLACLAMMLIFPEFVLWLSGHAN</sequence>
<dbReference type="NCBIfam" id="TIGR00786">
    <property type="entry name" value="dctM"/>
    <property type="match status" value="1"/>
</dbReference>
<dbReference type="GO" id="GO:0022857">
    <property type="term" value="F:transmembrane transporter activity"/>
    <property type="evidence" value="ECO:0007669"/>
    <property type="project" value="TreeGrafter"/>
</dbReference>
<dbReference type="PATRIC" id="fig|1121439.3.peg.1746"/>
<keyword evidence="4 7" id="KW-0812">Transmembrane</keyword>
<evidence type="ECO:0000256" key="4">
    <source>
        <dbReference type="ARBA" id="ARBA00022692"/>
    </source>
</evidence>
<dbReference type="InterPro" id="IPR010656">
    <property type="entry name" value="DctM"/>
</dbReference>
<keyword evidence="3" id="KW-0997">Cell inner membrane</keyword>
<feature type="transmembrane region" description="Helical" evidence="7">
    <location>
        <begin position="58"/>
        <end position="78"/>
    </location>
</feature>
<dbReference type="GO" id="GO:0005886">
    <property type="term" value="C:plasma membrane"/>
    <property type="evidence" value="ECO:0007669"/>
    <property type="project" value="UniProtKB-SubCell"/>
</dbReference>
<dbReference type="Proteomes" id="UP000014975">
    <property type="component" value="Unassembled WGS sequence"/>
</dbReference>
<dbReference type="RefSeq" id="WP_020887090.1">
    <property type="nucleotide sequence ID" value="NZ_ATHI01000026.1"/>
</dbReference>
<keyword evidence="5 7" id="KW-1133">Transmembrane helix</keyword>
<organism evidence="9 10">
    <name type="scientific">Alkalidesulfovibrio alkalitolerans DSM 16529</name>
    <dbReference type="NCBI Taxonomy" id="1121439"/>
    <lineage>
        <taxon>Bacteria</taxon>
        <taxon>Pseudomonadati</taxon>
        <taxon>Thermodesulfobacteriota</taxon>
        <taxon>Desulfovibrionia</taxon>
        <taxon>Desulfovibrionales</taxon>
        <taxon>Desulfovibrionaceae</taxon>
        <taxon>Alkalidesulfovibrio</taxon>
    </lineage>
</organism>
<evidence type="ECO:0000256" key="3">
    <source>
        <dbReference type="ARBA" id="ARBA00022519"/>
    </source>
</evidence>
<feature type="domain" description="TRAP C4-dicarboxylate transport system permease DctM subunit" evidence="8">
    <location>
        <begin position="12"/>
        <end position="425"/>
    </location>
</feature>
<dbReference type="STRING" id="1121439.dsat_0396"/>
<evidence type="ECO:0000313" key="10">
    <source>
        <dbReference type="Proteomes" id="UP000014975"/>
    </source>
</evidence>
<protein>
    <submittedName>
        <fullName evidence="9">TRAP dicarboxylate transporter, DctM subunit</fullName>
    </submittedName>
</protein>
<dbReference type="AlphaFoldDB" id="S7T8W4"/>
<evidence type="ECO:0000256" key="1">
    <source>
        <dbReference type="ARBA" id="ARBA00004429"/>
    </source>
</evidence>
<keyword evidence="10" id="KW-1185">Reference proteome</keyword>
<gene>
    <name evidence="9" type="ORF">dsat_0396</name>
</gene>
<accession>S7T8W4</accession>
<feature type="transmembrane region" description="Helical" evidence="7">
    <location>
        <begin position="340"/>
        <end position="358"/>
    </location>
</feature>
<feature type="transmembrane region" description="Helical" evidence="7">
    <location>
        <begin position="177"/>
        <end position="199"/>
    </location>
</feature>
<reference evidence="9 10" key="1">
    <citation type="journal article" date="2013" name="Genome Announc.">
        <title>Draft genome sequences for three mercury-methylating, sulfate-reducing bacteria.</title>
        <authorList>
            <person name="Brown S.D."/>
            <person name="Hurt R.A.Jr."/>
            <person name="Gilmour C.C."/>
            <person name="Elias D.A."/>
        </authorList>
    </citation>
    <scope>NUCLEOTIDE SEQUENCE [LARGE SCALE GENOMIC DNA]</scope>
    <source>
        <strain evidence="9 10">DSM 16529</strain>
    </source>
</reference>
<evidence type="ECO:0000256" key="5">
    <source>
        <dbReference type="ARBA" id="ARBA00022989"/>
    </source>
</evidence>
<feature type="transmembrane region" description="Helical" evidence="7">
    <location>
        <begin position="279"/>
        <end position="300"/>
    </location>
</feature>